<evidence type="ECO:0008006" key="4">
    <source>
        <dbReference type="Google" id="ProtNLM"/>
    </source>
</evidence>
<accession>A0A7K0FYR9</accession>
<comment type="caution">
    <text evidence="2">The sequence shown here is derived from an EMBL/GenBank/DDBJ whole genome shotgun (WGS) entry which is preliminary data.</text>
</comment>
<dbReference type="Proteomes" id="UP000487757">
    <property type="component" value="Unassembled WGS sequence"/>
</dbReference>
<name>A0A7K0FYR9_9SPHI</name>
<dbReference type="AlphaFoldDB" id="A0A7K0FYR9"/>
<protein>
    <recommendedName>
        <fullName evidence="4">DUF3108 domain-containing protein</fullName>
    </recommendedName>
</protein>
<dbReference type="InterPro" id="IPR021457">
    <property type="entry name" value="DUF3108"/>
</dbReference>
<keyword evidence="1" id="KW-0732">Signal</keyword>
<dbReference type="EMBL" id="WKKH01000014">
    <property type="protein sequence ID" value="MRX76601.1"/>
    <property type="molecule type" value="Genomic_DNA"/>
</dbReference>
<feature type="signal peptide" evidence="1">
    <location>
        <begin position="1"/>
        <end position="20"/>
    </location>
</feature>
<keyword evidence="3" id="KW-1185">Reference proteome</keyword>
<organism evidence="2 3">
    <name type="scientific">Pedobacter petrophilus</name>
    <dbReference type="NCBI Taxonomy" id="1908241"/>
    <lineage>
        <taxon>Bacteria</taxon>
        <taxon>Pseudomonadati</taxon>
        <taxon>Bacteroidota</taxon>
        <taxon>Sphingobacteriia</taxon>
        <taxon>Sphingobacteriales</taxon>
        <taxon>Sphingobacteriaceae</taxon>
        <taxon>Pedobacter</taxon>
    </lineage>
</organism>
<reference evidence="2 3" key="1">
    <citation type="submission" date="2019-11" db="EMBL/GenBank/DDBJ databases">
        <title>Pedobacter petrophilus genome.</title>
        <authorList>
            <person name="Feldbauer M.J."/>
            <person name="Newman J.D."/>
        </authorList>
    </citation>
    <scope>NUCLEOTIDE SEQUENCE [LARGE SCALE GENOMIC DNA]</scope>
    <source>
        <strain evidence="2 3">LMG 29686</strain>
    </source>
</reference>
<proteinExistence type="predicted"/>
<evidence type="ECO:0000256" key="1">
    <source>
        <dbReference type="SAM" id="SignalP"/>
    </source>
</evidence>
<dbReference type="RefSeq" id="WP_154280841.1">
    <property type="nucleotide sequence ID" value="NZ_JBHUJQ010000001.1"/>
</dbReference>
<gene>
    <name evidence="2" type="ORF">GJU39_10910</name>
</gene>
<evidence type="ECO:0000313" key="3">
    <source>
        <dbReference type="Proteomes" id="UP000487757"/>
    </source>
</evidence>
<sequence>MKKISFTFLLLAAMPFLSWSQEMITPKKNLVDKKWIKNKDYQMVWTMLRDTSSMKIGIVNTKVNVSGDQIVVITEVKMNAVPSPWIDSTIVKRTDLSPVYHASYNVQRDMVLNFGKEVKGFYKDKASGKTTEIAQTVAPGYFDSNFYPMLVNWLPLKTGYKADLDIYDYNPKGKTGVIKAHILNVSEGKYPSKKLGERKVWIVEVSDEISDTPAGKSIYQIDQLTRQLYKQKIIAGNRVMEMTLVEN</sequence>
<dbReference type="Pfam" id="PF11306">
    <property type="entry name" value="DUF3108"/>
    <property type="match status" value="1"/>
</dbReference>
<feature type="chain" id="PRO_5029501811" description="DUF3108 domain-containing protein" evidence="1">
    <location>
        <begin position="21"/>
        <end position="247"/>
    </location>
</feature>
<dbReference type="OrthoDB" id="756873at2"/>
<evidence type="ECO:0000313" key="2">
    <source>
        <dbReference type="EMBL" id="MRX76601.1"/>
    </source>
</evidence>